<protein>
    <submittedName>
        <fullName evidence="1">Uncharacterized protein</fullName>
    </submittedName>
</protein>
<organism evidence="1 2">
    <name type="scientific">Irpex rosettiformis</name>
    <dbReference type="NCBI Taxonomy" id="378272"/>
    <lineage>
        <taxon>Eukaryota</taxon>
        <taxon>Fungi</taxon>
        <taxon>Dikarya</taxon>
        <taxon>Basidiomycota</taxon>
        <taxon>Agaricomycotina</taxon>
        <taxon>Agaricomycetes</taxon>
        <taxon>Polyporales</taxon>
        <taxon>Irpicaceae</taxon>
        <taxon>Irpex</taxon>
    </lineage>
</organism>
<comment type="caution">
    <text evidence="1">The sequence shown here is derived from an EMBL/GenBank/DDBJ whole genome shotgun (WGS) entry which is preliminary data.</text>
</comment>
<sequence length="329" mass="37746">MVLWGQCHPRQLGLLKDGDGSIREERIVRDPFEYSTSPAFSRILLQINSSESIPYYPEMERVPSGYVEVVTLETYLQTALSLYEYFLTLFLERNLIWRRQISMVSALFIANRYANIVVNILHVIKPVIWEEYGPDAENRACSVISWFEIGGQYLIYIALFVFSAIRTHAIWNHNKRILIVVSVLGSIYPSFGLLTAACSTRTLPKVLLTNQGIYSYLAISSTIAMELVVIILTWMKTVPTLRTFRRSNANFTPNVTYILYRDGTLSFLLIFMLSTISLLSSVWAPFLYVTMLSDWQDHIRRTDDVDRSFCCTTELSQIQFDGAASQYVS</sequence>
<proteinExistence type="predicted"/>
<dbReference type="Proteomes" id="UP001055072">
    <property type="component" value="Unassembled WGS sequence"/>
</dbReference>
<dbReference type="EMBL" id="MU274904">
    <property type="protein sequence ID" value="KAI0091844.1"/>
    <property type="molecule type" value="Genomic_DNA"/>
</dbReference>
<evidence type="ECO:0000313" key="1">
    <source>
        <dbReference type="EMBL" id="KAI0091844.1"/>
    </source>
</evidence>
<evidence type="ECO:0000313" key="2">
    <source>
        <dbReference type="Proteomes" id="UP001055072"/>
    </source>
</evidence>
<gene>
    <name evidence="1" type="ORF">BDY19DRAFT_903652</name>
</gene>
<name>A0ACB8UCA5_9APHY</name>
<reference evidence="1" key="1">
    <citation type="journal article" date="2021" name="Environ. Microbiol.">
        <title>Gene family expansions and transcriptome signatures uncover fungal adaptations to wood decay.</title>
        <authorList>
            <person name="Hage H."/>
            <person name="Miyauchi S."/>
            <person name="Viragh M."/>
            <person name="Drula E."/>
            <person name="Min B."/>
            <person name="Chaduli D."/>
            <person name="Navarro D."/>
            <person name="Favel A."/>
            <person name="Norest M."/>
            <person name="Lesage-Meessen L."/>
            <person name="Balint B."/>
            <person name="Merenyi Z."/>
            <person name="de Eugenio L."/>
            <person name="Morin E."/>
            <person name="Martinez A.T."/>
            <person name="Baldrian P."/>
            <person name="Stursova M."/>
            <person name="Martinez M.J."/>
            <person name="Novotny C."/>
            <person name="Magnuson J.K."/>
            <person name="Spatafora J.W."/>
            <person name="Maurice S."/>
            <person name="Pangilinan J."/>
            <person name="Andreopoulos W."/>
            <person name="LaButti K."/>
            <person name="Hundley H."/>
            <person name="Na H."/>
            <person name="Kuo A."/>
            <person name="Barry K."/>
            <person name="Lipzen A."/>
            <person name="Henrissat B."/>
            <person name="Riley R."/>
            <person name="Ahrendt S."/>
            <person name="Nagy L.G."/>
            <person name="Grigoriev I.V."/>
            <person name="Martin F."/>
            <person name="Rosso M.N."/>
        </authorList>
    </citation>
    <scope>NUCLEOTIDE SEQUENCE</scope>
    <source>
        <strain evidence="1">CBS 384.51</strain>
    </source>
</reference>
<keyword evidence="2" id="KW-1185">Reference proteome</keyword>
<accession>A0ACB8UCA5</accession>